<dbReference type="KEGG" id="cwo:Cwoe_5861"/>
<gene>
    <name evidence="1" type="ordered locus">Cwoe_5861</name>
</gene>
<accession>D3F2Y0</accession>
<keyword evidence="2" id="KW-1185">Reference proteome</keyword>
<evidence type="ECO:0000313" key="1">
    <source>
        <dbReference type="EMBL" id="ADB54261.1"/>
    </source>
</evidence>
<name>D3F2Y0_CONWI</name>
<proteinExistence type="predicted"/>
<dbReference type="AlphaFoldDB" id="D3F2Y0"/>
<evidence type="ECO:0000313" key="2">
    <source>
        <dbReference type="Proteomes" id="UP000008229"/>
    </source>
</evidence>
<dbReference type="EMBL" id="CP001854">
    <property type="protein sequence ID" value="ADB54261.1"/>
    <property type="molecule type" value="Genomic_DNA"/>
</dbReference>
<reference evidence="1 2" key="1">
    <citation type="journal article" date="2010" name="Stand. Genomic Sci.">
        <title>Complete genome sequence of Conexibacter woesei type strain (ID131577).</title>
        <authorList>
            <person name="Pukall R."/>
            <person name="Lapidus A."/>
            <person name="Glavina Del Rio T."/>
            <person name="Copeland A."/>
            <person name="Tice H."/>
            <person name="Cheng J.-F."/>
            <person name="Lucas S."/>
            <person name="Chen F."/>
            <person name="Nolan M."/>
            <person name="Bruce D."/>
            <person name="Goodwin L."/>
            <person name="Pitluck S."/>
            <person name="Mavromatis K."/>
            <person name="Ivanova N."/>
            <person name="Ovchinnikova G."/>
            <person name="Pati A."/>
            <person name="Chen A."/>
            <person name="Palaniappan K."/>
            <person name="Land M."/>
            <person name="Hauser L."/>
            <person name="Chang Y.-J."/>
            <person name="Jeffries C.D."/>
            <person name="Chain P."/>
            <person name="Meincke L."/>
            <person name="Sims D."/>
            <person name="Brettin T."/>
            <person name="Detter J.C."/>
            <person name="Rohde M."/>
            <person name="Goeker M."/>
            <person name="Bristow J."/>
            <person name="Eisen J.A."/>
            <person name="Markowitz V."/>
            <person name="Kyrpides N.C."/>
            <person name="Klenk H.-P."/>
            <person name="Hugenholtz P."/>
        </authorList>
    </citation>
    <scope>NUCLEOTIDE SEQUENCE [LARGE SCALE GENOMIC DNA]</scope>
    <source>
        <strain evidence="2">DSM 14684 / CIP 108061 / JCM 11494 / NBRC 100937 / ID131577</strain>
    </source>
</reference>
<dbReference type="Proteomes" id="UP000008229">
    <property type="component" value="Chromosome"/>
</dbReference>
<sequence length="44" mass="5375">MSRNRDPVDWPPEAEKYPMLDYAGRRVTPEYPSFWRWIWSFIAG</sequence>
<organism evidence="1 2">
    <name type="scientific">Conexibacter woesei (strain DSM 14684 / CCUG 47730 / CIP 108061 / JCM 11494 / NBRC 100937 / ID131577)</name>
    <dbReference type="NCBI Taxonomy" id="469383"/>
    <lineage>
        <taxon>Bacteria</taxon>
        <taxon>Bacillati</taxon>
        <taxon>Actinomycetota</taxon>
        <taxon>Thermoleophilia</taxon>
        <taxon>Solirubrobacterales</taxon>
        <taxon>Conexibacteraceae</taxon>
        <taxon>Conexibacter</taxon>
    </lineage>
</organism>
<dbReference type="HOGENOM" id="CLU_3214903_0_0_11"/>
<dbReference type="STRING" id="469383.Cwoe_5861"/>
<protein>
    <submittedName>
        <fullName evidence="1">Uncharacterized protein</fullName>
    </submittedName>
</protein>
<reference evidence="2" key="2">
    <citation type="submission" date="2010-01" db="EMBL/GenBank/DDBJ databases">
        <title>The complete genome of Conexibacter woesei DSM 14684.</title>
        <authorList>
            <consortium name="US DOE Joint Genome Institute (JGI-PGF)"/>
            <person name="Lucas S."/>
            <person name="Copeland A."/>
            <person name="Lapidus A."/>
            <person name="Glavina del Rio T."/>
            <person name="Dalin E."/>
            <person name="Tice H."/>
            <person name="Bruce D."/>
            <person name="Goodwin L."/>
            <person name="Pitluck S."/>
            <person name="Kyrpides N."/>
            <person name="Mavromatis K."/>
            <person name="Ivanova N."/>
            <person name="Mikhailova N."/>
            <person name="Chertkov O."/>
            <person name="Brettin T."/>
            <person name="Detter J.C."/>
            <person name="Han C."/>
            <person name="Larimer F."/>
            <person name="Land M."/>
            <person name="Hauser L."/>
            <person name="Markowitz V."/>
            <person name="Cheng J.-F."/>
            <person name="Hugenholtz P."/>
            <person name="Woyke T."/>
            <person name="Wu D."/>
            <person name="Pukall R."/>
            <person name="Steenblock K."/>
            <person name="Schneider S."/>
            <person name="Klenk H.-P."/>
            <person name="Eisen J.A."/>
        </authorList>
    </citation>
    <scope>NUCLEOTIDE SEQUENCE [LARGE SCALE GENOMIC DNA]</scope>
    <source>
        <strain evidence="2">DSM 14684 / CIP 108061 / JCM 11494 / NBRC 100937 / ID131577</strain>
    </source>
</reference>